<evidence type="ECO:0000313" key="3">
    <source>
        <dbReference type="Proteomes" id="UP000182427"/>
    </source>
</evidence>
<dbReference type="AlphaFoldDB" id="A0A1G7MXG6"/>
<evidence type="ECO:0000256" key="1">
    <source>
        <dbReference type="SAM" id="SignalP"/>
    </source>
</evidence>
<dbReference type="RefSeq" id="WP_083345796.1">
    <property type="nucleotide sequence ID" value="NZ_LT629690.1"/>
</dbReference>
<dbReference type="NCBIfam" id="TIGR03435">
    <property type="entry name" value="Soli_TIGR03435"/>
    <property type="match status" value="1"/>
</dbReference>
<reference evidence="3" key="1">
    <citation type="submission" date="2016-10" db="EMBL/GenBank/DDBJ databases">
        <authorList>
            <person name="Varghese N."/>
            <person name="Submissions S."/>
        </authorList>
    </citation>
    <scope>NUCLEOTIDE SEQUENCE [LARGE SCALE GENOMIC DNA]</scope>
    <source>
        <strain evidence="3">GAS232</strain>
    </source>
</reference>
<sequence length="248" mass="27520">MRLSTCALVLALAVPALHAQRQPIRIEVAAVHPHKLTGDDPSNRQIIGGRFVATATSVQTLIRSAFGIDPKAIVNAPAWTESELFDMQATIADHAEITNPEQFQQLILSLLQDQFDFRFHRDQREGPVYWLVLDKPGKTGPALKETKPGTPMNMSMNGDRRIDMRVTNASMNDFAKSIQKRAGRTIEDHTGLTGRYDLQIRWATDPSPESDDPTLFAVIREQLGLRLQPAKGPIDVIVVDNVTHPASE</sequence>
<keyword evidence="1" id="KW-0732">Signal</keyword>
<proteinExistence type="predicted"/>
<gene>
    <name evidence="2" type="ORF">SAMN05444167_2934</name>
</gene>
<feature type="signal peptide" evidence="1">
    <location>
        <begin position="1"/>
        <end position="19"/>
    </location>
</feature>
<dbReference type="Pfam" id="PF12543">
    <property type="entry name" value="DUF3738"/>
    <property type="match status" value="1"/>
</dbReference>
<keyword evidence="3" id="KW-1185">Reference proteome</keyword>
<protein>
    <submittedName>
        <fullName evidence="2">Soil-associated protein, TIGR03435 family</fullName>
    </submittedName>
</protein>
<dbReference type="InterPro" id="IPR017801">
    <property type="entry name" value="DUF3738"/>
</dbReference>
<dbReference type="EMBL" id="LT629690">
    <property type="protein sequence ID" value="SDF66444.1"/>
    <property type="molecule type" value="Genomic_DNA"/>
</dbReference>
<name>A0A1G7MXG6_9BACT</name>
<feature type="chain" id="PRO_5009242010" evidence="1">
    <location>
        <begin position="20"/>
        <end position="248"/>
    </location>
</feature>
<accession>A0A1G7MXG6</accession>
<dbReference type="OrthoDB" id="111155at2"/>
<organism evidence="2 3">
    <name type="scientific">Terriglobus roseus</name>
    <dbReference type="NCBI Taxonomy" id="392734"/>
    <lineage>
        <taxon>Bacteria</taxon>
        <taxon>Pseudomonadati</taxon>
        <taxon>Acidobacteriota</taxon>
        <taxon>Terriglobia</taxon>
        <taxon>Terriglobales</taxon>
        <taxon>Acidobacteriaceae</taxon>
        <taxon>Terriglobus</taxon>
    </lineage>
</organism>
<evidence type="ECO:0000313" key="2">
    <source>
        <dbReference type="EMBL" id="SDF66444.1"/>
    </source>
</evidence>
<dbReference type="Proteomes" id="UP000182427">
    <property type="component" value="Chromosome I"/>
</dbReference>